<dbReference type="AlphaFoldDB" id="A0A0F6SKA8"/>
<sequence length="206" mass="22300">MSTTDRKRKSKSRRARHPQVLVSRMEDRPAVKVSRDANAVRQRLAAGASLIVVDTGGETIELGDKELRDAGQDWTLRIIGKSKVRIHRSTPLPRKVQIVATDLTFVEITGHVTIHAYTRATVHAFDKCTVHARNNTTVSACDSVSVAAVDQAAITAYDAAHVHASGQTRVTAGDLTSVYLDDDARASVERSVSVAGPGRLNLTVCH</sequence>
<dbReference type="EMBL" id="KF439868">
    <property type="protein sequence ID" value="AKG90508.1"/>
    <property type="molecule type" value="Genomic_DNA"/>
</dbReference>
<organism evidence="1">
    <name type="scientific">Rhodococcus hoagii</name>
    <name type="common">Corynebacterium equii</name>
    <dbReference type="NCBI Taxonomy" id="43767"/>
    <lineage>
        <taxon>Bacteria</taxon>
        <taxon>Bacillati</taxon>
        <taxon>Actinomycetota</taxon>
        <taxon>Actinomycetes</taxon>
        <taxon>Mycobacteriales</taxon>
        <taxon>Nocardiaceae</taxon>
        <taxon>Prescottella</taxon>
    </lineage>
</organism>
<evidence type="ECO:0008006" key="3">
    <source>
        <dbReference type="Google" id="ProtNLM"/>
    </source>
</evidence>
<protein>
    <recommendedName>
        <fullName evidence="3">Adhesin domain-containing protein</fullName>
    </recommendedName>
</protein>
<evidence type="ECO:0000313" key="2">
    <source>
        <dbReference type="EMBL" id="AKG90508.1"/>
    </source>
</evidence>
<geneLocation type="plasmid" evidence="2">
    <name>pVAPN1571</name>
</geneLocation>
<dbReference type="EMBL" id="KP851975">
    <property type="protein sequence ID" value="AKF16008.1"/>
    <property type="molecule type" value="Genomic_DNA"/>
</dbReference>
<name>A0A0F6SKA8_RHOHA</name>
<accession>A0A0F6SKA8</accession>
<proteinExistence type="predicted"/>
<geneLocation type="plasmid" evidence="1">
    <name>pVAPN2012</name>
</geneLocation>
<reference evidence="1" key="1">
    <citation type="journal article" date="2015" name="Infect. Immun.">
        <title>An Invertron-Like Linear Plasmid Mediates Intracellular Survival and Virulence in Bovine Isolates of Rhodococcus equi.</title>
        <authorList>
            <person name="Valero-Rello A."/>
            <person name="Hapeshi A."/>
            <person name="Anastasi E."/>
            <person name="Alvarez S."/>
            <person name="Scortti M."/>
            <person name="Meijer W.G."/>
            <person name="MacArthur I."/>
            <person name="Vazquez-Boland J.A."/>
        </authorList>
    </citation>
    <scope>NUCLEOTIDE SEQUENCE</scope>
    <source>
        <strain evidence="2">PAM1571</strain>
        <strain evidence="1">PAM2012</strain>
        <plasmid evidence="2">pVAPN1571</plasmid>
        <plasmid evidence="1">pVAPN2012</plasmid>
    </source>
</reference>
<dbReference type="RefSeq" id="WP_172685851.1">
    <property type="nucleotide sequence ID" value="NZ_AP024182.1"/>
</dbReference>
<gene>
    <name evidence="1" type="ORF">pVAPN2012_0490</name>
    <name evidence="2" type="ORF">pVAPN_0490</name>
</gene>
<evidence type="ECO:0000313" key="1">
    <source>
        <dbReference type="EMBL" id="AKF16008.1"/>
    </source>
</evidence>
<keyword evidence="1" id="KW-0614">Plasmid</keyword>